<keyword evidence="3" id="KW-1185">Reference proteome</keyword>
<reference evidence="3" key="1">
    <citation type="submission" date="2024-06" db="EMBL/GenBank/DDBJ databases">
        <title>Multi-omics analyses provide insights into the biosynthesis of the anticancer antibiotic pleurotin in Hohenbuehelia grisea.</title>
        <authorList>
            <person name="Weaver J.A."/>
            <person name="Alberti F."/>
        </authorList>
    </citation>
    <scope>NUCLEOTIDE SEQUENCE [LARGE SCALE GENOMIC DNA]</scope>
    <source>
        <strain evidence="3">T-177</strain>
    </source>
</reference>
<organism evidence="2 3">
    <name type="scientific">Hohenbuehelia grisea</name>
    <dbReference type="NCBI Taxonomy" id="104357"/>
    <lineage>
        <taxon>Eukaryota</taxon>
        <taxon>Fungi</taxon>
        <taxon>Dikarya</taxon>
        <taxon>Basidiomycota</taxon>
        <taxon>Agaricomycotina</taxon>
        <taxon>Agaricomycetes</taxon>
        <taxon>Agaricomycetidae</taxon>
        <taxon>Agaricales</taxon>
        <taxon>Pleurotineae</taxon>
        <taxon>Pleurotaceae</taxon>
        <taxon>Hohenbuehelia</taxon>
    </lineage>
</organism>
<gene>
    <name evidence="2" type="ORF">HGRIS_002988</name>
</gene>
<protein>
    <submittedName>
        <fullName evidence="2">Uncharacterized protein</fullName>
    </submittedName>
</protein>
<proteinExistence type="predicted"/>
<sequence length="193" mass="21547">MPSVYIFFSRILSDITLENMVIPDYHLIRSLAETLRSSNNPMHLHPGLCLCLYIDLDDLAQTTSHDKAEQLLQEYLMHSDPLRLNLTVSTSRHRSNLFKIILSTSTRWKSLHLQILNADFVANTIKLLNKRVNELPILEALCLEMGPQAIDAAPLLAFSRSKVDEGLGGSLGSTEHRPPPRSGGRLLVSGPLL</sequence>
<comment type="caution">
    <text evidence="2">The sequence shown here is derived from an EMBL/GenBank/DDBJ whole genome shotgun (WGS) entry which is preliminary data.</text>
</comment>
<evidence type="ECO:0000313" key="3">
    <source>
        <dbReference type="Proteomes" id="UP001556367"/>
    </source>
</evidence>
<dbReference type="EMBL" id="JASNQZ010000006">
    <property type="protein sequence ID" value="KAL0956880.1"/>
    <property type="molecule type" value="Genomic_DNA"/>
</dbReference>
<name>A0ABR3JN40_9AGAR</name>
<evidence type="ECO:0000313" key="2">
    <source>
        <dbReference type="EMBL" id="KAL0956880.1"/>
    </source>
</evidence>
<accession>A0ABR3JN40</accession>
<feature type="region of interest" description="Disordered" evidence="1">
    <location>
        <begin position="167"/>
        <end position="193"/>
    </location>
</feature>
<dbReference type="Proteomes" id="UP001556367">
    <property type="component" value="Unassembled WGS sequence"/>
</dbReference>
<evidence type="ECO:0000256" key="1">
    <source>
        <dbReference type="SAM" id="MobiDB-lite"/>
    </source>
</evidence>